<comment type="caution">
    <text evidence="1">The sequence shown here is derived from an EMBL/GenBank/DDBJ whole genome shotgun (WGS) entry which is preliminary data.</text>
</comment>
<gene>
    <name evidence="1" type="ORF">EMPG_11272</name>
</gene>
<dbReference type="AlphaFoldDB" id="A0A0H1BRW7"/>
<accession>A0A0H1BRW7</accession>
<sequence length="128" mass="14570">MVYKLQDLLLNKIVLNITKKNFTADLIYVTVSQMKSYQELLFEKMFNYHRFCKDESDTMKMRCLNAERCQQECVIAASTTSTASSLPSLSSMFTGAFDLPIHSSSSPRLSLCNSLLPSFDDLYDVDLI</sequence>
<evidence type="ECO:0000313" key="1">
    <source>
        <dbReference type="EMBL" id="KLJ13818.1"/>
    </source>
</evidence>
<organism evidence="1 2">
    <name type="scientific">Blastomyces silverae</name>
    <dbReference type="NCBI Taxonomy" id="2060906"/>
    <lineage>
        <taxon>Eukaryota</taxon>
        <taxon>Fungi</taxon>
        <taxon>Dikarya</taxon>
        <taxon>Ascomycota</taxon>
        <taxon>Pezizomycotina</taxon>
        <taxon>Eurotiomycetes</taxon>
        <taxon>Eurotiomycetidae</taxon>
        <taxon>Onygenales</taxon>
        <taxon>Ajellomycetaceae</taxon>
        <taxon>Blastomyces</taxon>
    </lineage>
</organism>
<name>A0A0H1BRW7_9EURO</name>
<dbReference type="OrthoDB" id="4540853at2759"/>
<dbReference type="Proteomes" id="UP000053573">
    <property type="component" value="Unassembled WGS sequence"/>
</dbReference>
<keyword evidence="2" id="KW-1185">Reference proteome</keyword>
<protein>
    <submittedName>
        <fullName evidence="1">Uncharacterized protein</fullName>
    </submittedName>
</protein>
<dbReference type="STRING" id="2060906.A0A0H1BRW7"/>
<evidence type="ECO:0000313" key="2">
    <source>
        <dbReference type="Proteomes" id="UP000053573"/>
    </source>
</evidence>
<dbReference type="EMBL" id="LDEV01000022">
    <property type="protein sequence ID" value="KLJ13818.1"/>
    <property type="molecule type" value="Genomic_DNA"/>
</dbReference>
<proteinExistence type="predicted"/>
<reference evidence="2" key="1">
    <citation type="journal article" date="2015" name="PLoS Genet.">
        <title>The dynamic genome and transcriptome of the human fungal pathogen Blastomyces and close relative Emmonsia.</title>
        <authorList>
            <person name="Munoz J.F."/>
            <person name="Gauthier G.M."/>
            <person name="Desjardins C.A."/>
            <person name="Gallo J.E."/>
            <person name="Holder J."/>
            <person name="Sullivan T.D."/>
            <person name="Marty A.J."/>
            <person name="Carmen J.C."/>
            <person name="Chen Z."/>
            <person name="Ding L."/>
            <person name="Gujja S."/>
            <person name="Magrini V."/>
            <person name="Misas E."/>
            <person name="Mitreva M."/>
            <person name="Priest M."/>
            <person name="Saif S."/>
            <person name="Whiston E.A."/>
            <person name="Young S."/>
            <person name="Zeng Q."/>
            <person name="Goldman W.E."/>
            <person name="Mardis E.R."/>
            <person name="Taylor J.W."/>
            <person name="McEwen J.G."/>
            <person name="Clay O.K."/>
            <person name="Klein B.S."/>
            <person name="Cuomo C.A."/>
        </authorList>
    </citation>
    <scope>NUCLEOTIDE SEQUENCE [LARGE SCALE GENOMIC DNA]</scope>
    <source>
        <strain evidence="2">UAMH 139</strain>
    </source>
</reference>